<feature type="compositionally biased region" description="Basic and acidic residues" evidence="2">
    <location>
        <begin position="135"/>
        <end position="146"/>
    </location>
</feature>
<reference evidence="4 5" key="1">
    <citation type="submission" date="2020-08" db="EMBL/GenBank/DDBJ databases">
        <title>Aphidius gifuensis genome sequencing and assembly.</title>
        <authorList>
            <person name="Du Z."/>
        </authorList>
    </citation>
    <scope>NUCLEOTIDE SEQUENCE [LARGE SCALE GENOMIC DNA]</scope>
    <source>
        <strain evidence="4">YNYX2018</strain>
        <tissue evidence="4">Adults</tissue>
    </source>
</reference>
<gene>
    <name evidence="4" type="ORF">HCN44_010696</name>
</gene>
<keyword evidence="5" id="KW-1185">Reference proteome</keyword>
<feature type="domain" description="CCDC113/CCDC96 coiled-coil" evidence="3">
    <location>
        <begin position="356"/>
        <end position="531"/>
    </location>
</feature>
<organism evidence="4 5">
    <name type="scientific">Aphidius gifuensis</name>
    <name type="common">Parasitoid wasp</name>
    <dbReference type="NCBI Taxonomy" id="684658"/>
    <lineage>
        <taxon>Eukaryota</taxon>
        <taxon>Metazoa</taxon>
        <taxon>Ecdysozoa</taxon>
        <taxon>Arthropoda</taxon>
        <taxon>Hexapoda</taxon>
        <taxon>Insecta</taxon>
        <taxon>Pterygota</taxon>
        <taxon>Neoptera</taxon>
        <taxon>Endopterygota</taxon>
        <taxon>Hymenoptera</taxon>
        <taxon>Apocrita</taxon>
        <taxon>Ichneumonoidea</taxon>
        <taxon>Braconidae</taxon>
        <taxon>Aphidiinae</taxon>
        <taxon>Aphidius</taxon>
    </lineage>
</organism>
<feature type="coiled-coil region" evidence="1">
    <location>
        <begin position="353"/>
        <end position="416"/>
    </location>
</feature>
<protein>
    <recommendedName>
        <fullName evidence="3">CCDC113/CCDC96 coiled-coil domain-containing protein</fullName>
    </recommendedName>
</protein>
<dbReference type="AlphaFoldDB" id="A0A835CT34"/>
<accession>A0A835CT34</accession>
<evidence type="ECO:0000256" key="2">
    <source>
        <dbReference type="SAM" id="MobiDB-lite"/>
    </source>
</evidence>
<name>A0A835CT34_APHGI</name>
<dbReference type="Pfam" id="PF13870">
    <property type="entry name" value="CCDC113_CCDC96_CC"/>
    <property type="match status" value="1"/>
</dbReference>
<evidence type="ECO:0000256" key="1">
    <source>
        <dbReference type="SAM" id="Coils"/>
    </source>
</evidence>
<dbReference type="EMBL" id="JACMRX010000004">
    <property type="protein sequence ID" value="KAF7991895.1"/>
    <property type="molecule type" value="Genomic_DNA"/>
</dbReference>
<evidence type="ECO:0000259" key="3">
    <source>
        <dbReference type="Pfam" id="PF13870"/>
    </source>
</evidence>
<keyword evidence="1" id="KW-0175">Coiled coil</keyword>
<evidence type="ECO:0000313" key="5">
    <source>
        <dbReference type="Proteomes" id="UP000639338"/>
    </source>
</evidence>
<sequence>MSLDQKNKFIDNFSSIENDIIDNENNEEENFYSMENFNDKDKIFNDKLTKLESSKFVNVNQEDDNFLDNYYSNETEEEFKVVNKLSLTKSFGNFEQGENNYNEFYKLNNNDDYENYDENVDESFDKILEIKKSTENSDVSPEKNNFDDNYSSEDEVDDKIADYDDYDDDYKLENKSLSSFLSSRKLGRDSNDYSLNFDYKKNSFGDSLLDFDGMIRFRYSSVEENRLSKIAELKEVWEEYKNIKIKNTYLHKRCKDILAKLKIMSYFEQTSEIFNILSNEKYKLKLEDFQQIKNDFEEKKIFYIKEIDNLEKEYTKFRDIYEVNNQELSSTIYNIGNSCFPKLNDKKIQYLLNKQEKKKLQLAEMKIKFFKKQIIYDIISEKIKYYENMFGENLTMTKYENLLESKNLKIDRLDERDNDFFKCQNNFYWTVPVLAQVKQVLECLQFDTLKLSSKIKKIDDEKLKKRKLILDQRKKRVNLRNINNKIQQESFLLVNPKFMRKMIYSSNEINDLKLKIKEIEKTLSDNKKRLSGQLKFD</sequence>
<feature type="coiled-coil region" evidence="1">
    <location>
        <begin position="279"/>
        <end position="327"/>
    </location>
</feature>
<feature type="region of interest" description="Disordered" evidence="2">
    <location>
        <begin position="135"/>
        <end position="158"/>
    </location>
</feature>
<dbReference type="Proteomes" id="UP000639338">
    <property type="component" value="Unassembled WGS sequence"/>
</dbReference>
<dbReference type="InterPro" id="IPR025254">
    <property type="entry name" value="CCDC113/CCDC96_CC"/>
</dbReference>
<evidence type="ECO:0000313" key="4">
    <source>
        <dbReference type="EMBL" id="KAF7991895.1"/>
    </source>
</evidence>
<comment type="caution">
    <text evidence="4">The sequence shown here is derived from an EMBL/GenBank/DDBJ whole genome shotgun (WGS) entry which is preliminary data.</text>
</comment>
<proteinExistence type="predicted"/>